<proteinExistence type="predicted"/>
<organism evidence="1 2">
    <name type="scientific">Kitasatospora griseola</name>
    <name type="common">Streptomyces griseolosporeus</name>
    <dbReference type="NCBI Taxonomy" id="2064"/>
    <lineage>
        <taxon>Bacteria</taxon>
        <taxon>Bacillati</taxon>
        <taxon>Actinomycetota</taxon>
        <taxon>Actinomycetes</taxon>
        <taxon>Kitasatosporales</taxon>
        <taxon>Streptomycetaceae</taxon>
        <taxon>Kitasatospora</taxon>
    </lineage>
</organism>
<dbReference type="OrthoDB" id="3872514at2"/>
<dbReference type="Proteomes" id="UP000032066">
    <property type="component" value="Unassembled WGS sequence"/>
</dbReference>
<comment type="caution">
    <text evidence="1">The sequence shown here is derived from an EMBL/GenBank/DDBJ whole genome shotgun (WGS) entry which is preliminary data.</text>
</comment>
<name>A0A0D0NU40_KITGR</name>
<dbReference type="AlphaFoldDB" id="A0A0D0NU40"/>
<dbReference type="PATRIC" id="fig|2064.6.peg.5782"/>
<dbReference type="EMBL" id="JXZB01000004">
    <property type="protein sequence ID" value="KIQ62671.1"/>
    <property type="molecule type" value="Genomic_DNA"/>
</dbReference>
<evidence type="ECO:0000313" key="2">
    <source>
        <dbReference type="Proteomes" id="UP000032066"/>
    </source>
</evidence>
<reference evidence="1 2" key="1">
    <citation type="submission" date="2015-02" db="EMBL/GenBank/DDBJ databases">
        <title>Draft genome sequence of Kitasatospora griseola MF730-N6, a bafilomycin, terpentecin and satosporin producer.</title>
        <authorList>
            <person name="Arens J.C."/>
            <person name="Haltli B."/>
            <person name="Kerr R.G."/>
        </authorList>
    </citation>
    <scope>NUCLEOTIDE SEQUENCE [LARGE SCALE GENOMIC DNA]</scope>
    <source>
        <strain evidence="1 2">MF730-N6</strain>
    </source>
</reference>
<gene>
    <name evidence="1" type="ORF">TR51_27240</name>
</gene>
<protein>
    <submittedName>
        <fullName evidence="1">Uncharacterized protein</fullName>
    </submittedName>
</protein>
<dbReference type="RefSeq" id="WP_043914874.1">
    <property type="nucleotide sequence ID" value="NZ_BMRI01000005.1"/>
</dbReference>
<evidence type="ECO:0000313" key="1">
    <source>
        <dbReference type="EMBL" id="KIQ62671.1"/>
    </source>
</evidence>
<accession>A0A0D0NU40</accession>
<keyword evidence="2" id="KW-1185">Reference proteome</keyword>
<sequence length="74" mass="7748">MPGSMTISHTDALVMLSHQDAERLAGVLSGLSRLAATGQLPAAATAALSGGDPPDRAELATWCHHLSDYLRDHL</sequence>